<dbReference type="EMBL" id="UOFS01000007">
    <property type="protein sequence ID" value="VAW91898.1"/>
    <property type="molecule type" value="Genomic_DNA"/>
</dbReference>
<dbReference type="GO" id="GO:0008967">
    <property type="term" value="F:phosphoglycolate phosphatase activity"/>
    <property type="evidence" value="ECO:0007669"/>
    <property type="project" value="TreeGrafter"/>
</dbReference>
<dbReference type="AlphaFoldDB" id="A0A3B0ZEM7"/>
<evidence type="ECO:0000313" key="1">
    <source>
        <dbReference type="EMBL" id="VAW91898.1"/>
    </source>
</evidence>
<dbReference type="SFLD" id="SFLDG01129">
    <property type="entry name" value="C1.5:_HAD__Beta-PGM__Phosphata"/>
    <property type="match status" value="1"/>
</dbReference>
<dbReference type="InterPro" id="IPR006439">
    <property type="entry name" value="HAD-SF_hydro_IA"/>
</dbReference>
<dbReference type="GO" id="GO:0005829">
    <property type="term" value="C:cytosol"/>
    <property type="evidence" value="ECO:0007669"/>
    <property type="project" value="TreeGrafter"/>
</dbReference>
<organism evidence="1">
    <name type="scientific">hydrothermal vent metagenome</name>
    <dbReference type="NCBI Taxonomy" id="652676"/>
    <lineage>
        <taxon>unclassified sequences</taxon>
        <taxon>metagenomes</taxon>
        <taxon>ecological metagenomes</taxon>
    </lineage>
</organism>
<dbReference type="GO" id="GO:0006281">
    <property type="term" value="P:DNA repair"/>
    <property type="evidence" value="ECO:0007669"/>
    <property type="project" value="TreeGrafter"/>
</dbReference>
<dbReference type="SFLD" id="SFLDG01135">
    <property type="entry name" value="C1.5.6:_HAD__Beta-PGM__Phospha"/>
    <property type="match status" value="1"/>
</dbReference>
<name>A0A3B0ZEM7_9ZZZZ</name>
<dbReference type="Gene3D" id="3.40.50.1000">
    <property type="entry name" value="HAD superfamily/HAD-like"/>
    <property type="match status" value="1"/>
</dbReference>
<accession>A0A3B0ZEM7</accession>
<dbReference type="PANTHER" id="PTHR43434">
    <property type="entry name" value="PHOSPHOGLYCOLATE PHOSPHATASE"/>
    <property type="match status" value="1"/>
</dbReference>
<dbReference type="InterPro" id="IPR023214">
    <property type="entry name" value="HAD_sf"/>
</dbReference>
<dbReference type="NCBIfam" id="TIGR01549">
    <property type="entry name" value="HAD-SF-IA-v1"/>
    <property type="match status" value="1"/>
</dbReference>
<dbReference type="InterPro" id="IPR023198">
    <property type="entry name" value="PGP-like_dom2"/>
</dbReference>
<dbReference type="Pfam" id="PF13419">
    <property type="entry name" value="HAD_2"/>
    <property type="match status" value="1"/>
</dbReference>
<sequence length="230" mass="26138">MLVDQQEMYKLIIFDWDGTLMDSEAKIVSCLQSAINSLKLEFRSDFLLKDVIGLGLTEAILKLYPGLNEQNIHLFIDEYREQFLEKNTTKSQLFDGVSEMLNDLKQQEFLLAIATGKGRNGLDRILDVTKLNKIFDCSRCADETLSKPNPLMLTEILNELNISAQQSIMIGDTVYDLEMANNIKMSTIAITHGVHSIDRLLTYQPRASVSNISELHHCLNNLNKLELISR</sequence>
<dbReference type="InterPro" id="IPR050155">
    <property type="entry name" value="HAD-like_hydrolase_sf"/>
</dbReference>
<gene>
    <name evidence="1" type="ORF">MNBD_GAMMA22-1565</name>
</gene>
<dbReference type="InterPro" id="IPR036412">
    <property type="entry name" value="HAD-like_sf"/>
</dbReference>
<dbReference type="SFLD" id="SFLDS00003">
    <property type="entry name" value="Haloacid_Dehalogenase"/>
    <property type="match status" value="1"/>
</dbReference>
<reference evidence="1" key="1">
    <citation type="submission" date="2018-06" db="EMBL/GenBank/DDBJ databases">
        <authorList>
            <person name="Zhirakovskaya E."/>
        </authorList>
    </citation>
    <scope>NUCLEOTIDE SEQUENCE</scope>
</reference>
<dbReference type="InterPro" id="IPR041492">
    <property type="entry name" value="HAD_2"/>
</dbReference>
<dbReference type="SUPFAM" id="SSF56784">
    <property type="entry name" value="HAD-like"/>
    <property type="match status" value="1"/>
</dbReference>
<dbReference type="PANTHER" id="PTHR43434:SF24">
    <property type="entry name" value="HYDROLASE-RELATED"/>
    <property type="match status" value="1"/>
</dbReference>
<proteinExistence type="predicted"/>
<dbReference type="Gene3D" id="1.10.150.240">
    <property type="entry name" value="Putative phosphatase, domain 2"/>
    <property type="match status" value="1"/>
</dbReference>
<protein>
    <submittedName>
        <fullName evidence="1">Similar to phosphoglycolate phosphatase, clustered with ribosomal large subunit pseudouridine synthase C</fullName>
    </submittedName>
</protein>